<feature type="compositionally biased region" description="Polar residues" evidence="1">
    <location>
        <begin position="107"/>
        <end position="117"/>
    </location>
</feature>
<gene>
    <name evidence="2" type="ORF">KUF71_021295</name>
</gene>
<evidence type="ECO:0000256" key="1">
    <source>
        <dbReference type="SAM" id="MobiDB-lite"/>
    </source>
</evidence>
<dbReference type="Proteomes" id="UP001219518">
    <property type="component" value="Unassembled WGS sequence"/>
</dbReference>
<sequence>FKEWVIASGNIELIPVNPHSVRNRYYVCALHFHSHNFLNPKKLKVSAVPSLNVQPLMDKIMIKNLEIRLNEWKGRFFHNQDQSISNIKMENVEEQPIPTEQLLETVDTTPQRQSQSVESEDTAPMQESIVSDSRNNFIKGVFLPEECAELNTTTDRQSINKKNRDMENQVIKKRCSFHGCCNTNINCTMFSFPNVITVSRGKKIIKTSR</sequence>
<feature type="non-terminal residue" evidence="2">
    <location>
        <position position="1"/>
    </location>
</feature>
<dbReference type="AlphaFoldDB" id="A0AAE1GYW3"/>
<comment type="caution">
    <text evidence="2">The sequence shown here is derived from an EMBL/GenBank/DDBJ whole genome shotgun (WGS) entry which is preliminary data.</text>
</comment>
<proteinExistence type="predicted"/>
<organism evidence="2 3">
    <name type="scientific">Frankliniella fusca</name>
    <dbReference type="NCBI Taxonomy" id="407009"/>
    <lineage>
        <taxon>Eukaryota</taxon>
        <taxon>Metazoa</taxon>
        <taxon>Ecdysozoa</taxon>
        <taxon>Arthropoda</taxon>
        <taxon>Hexapoda</taxon>
        <taxon>Insecta</taxon>
        <taxon>Pterygota</taxon>
        <taxon>Neoptera</taxon>
        <taxon>Paraneoptera</taxon>
        <taxon>Thysanoptera</taxon>
        <taxon>Terebrantia</taxon>
        <taxon>Thripoidea</taxon>
        <taxon>Thripidae</taxon>
        <taxon>Frankliniella</taxon>
    </lineage>
</organism>
<keyword evidence="3" id="KW-1185">Reference proteome</keyword>
<feature type="region of interest" description="Disordered" evidence="1">
    <location>
        <begin position="107"/>
        <end position="126"/>
    </location>
</feature>
<reference evidence="2" key="1">
    <citation type="submission" date="2021-07" db="EMBL/GenBank/DDBJ databases">
        <authorList>
            <person name="Catto M.A."/>
            <person name="Jacobson A."/>
            <person name="Kennedy G."/>
            <person name="Labadie P."/>
            <person name="Hunt B.G."/>
            <person name="Srinivasan R."/>
        </authorList>
    </citation>
    <scope>NUCLEOTIDE SEQUENCE</scope>
    <source>
        <strain evidence="2">PL_HMW_Pooled</strain>
        <tissue evidence="2">Head</tissue>
    </source>
</reference>
<name>A0AAE1GYW3_9NEOP</name>
<reference evidence="2" key="2">
    <citation type="journal article" date="2023" name="BMC Genomics">
        <title>Pest status, molecular evolution, and epigenetic factors derived from the genome assembly of Frankliniella fusca, a thysanopteran phytovirus vector.</title>
        <authorList>
            <person name="Catto M.A."/>
            <person name="Labadie P.E."/>
            <person name="Jacobson A.L."/>
            <person name="Kennedy G.G."/>
            <person name="Srinivasan R."/>
            <person name="Hunt B.G."/>
        </authorList>
    </citation>
    <scope>NUCLEOTIDE SEQUENCE</scope>
    <source>
        <strain evidence="2">PL_HMW_Pooled</strain>
    </source>
</reference>
<dbReference type="EMBL" id="JAHWGI010000283">
    <property type="protein sequence ID" value="KAK3911634.1"/>
    <property type="molecule type" value="Genomic_DNA"/>
</dbReference>
<accession>A0AAE1GYW3</accession>
<evidence type="ECO:0000313" key="2">
    <source>
        <dbReference type="EMBL" id="KAK3911634.1"/>
    </source>
</evidence>
<evidence type="ECO:0000313" key="3">
    <source>
        <dbReference type="Proteomes" id="UP001219518"/>
    </source>
</evidence>
<feature type="non-terminal residue" evidence="2">
    <location>
        <position position="209"/>
    </location>
</feature>
<protein>
    <submittedName>
        <fullName evidence="2">Bifunctional protein FolD</fullName>
    </submittedName>
</protein>